<gene>
    <name evidence="12" type="primary">galT</name>
    <name evidence="13" type="ORF">CRV07_08910</name>
    <name evidence="12" type="ORF">CRV08_14120</name>
</gene>
<dbReference type="SUPFAM" id="SSF54197">
    <property type="entry name" value="HIT-like"/>
    <property type="match status" value="2"/>
</dbReference>
<dbReference type="PANTHER" id="PTHR42763:SF2">
    <property type="entry name" value="ADP-GLUCOSE PHOSPHORYLASE"/>
    <property type="match status" value="1"/>
</dbReference>
<comment type="cofactor">
    <cofactor evidence="1">
        <name>Zn(2+)</name>
        <dbReference type="ChEBI" id="CHEBI:29105"/>
    </cofactor>
</comment>
<dbReference type="PIRSF" id="PIRSF000808">
    <property type="entry name" value="GalT"/>
    <property type="match status" value="1"/>
</dbReference>
<name>A0A4Q0Y6Q6_9BACT</name>
<dbReference type="Pfam" id="PF02744">
    <property type="entry name" value="GalP_UDP_tr_C"/>
    <property type="match status" value="1"/>
</dbReference>
<dbReference type="InterPro" id="IPR036265">
    <property type="entry name" value="HIT-like_sf"/>
</dbReference>
<evidence type="ECO:0000256" key="7">
    <source>
        <dbReference type="ARBA" id="ARBA00023277"/>
    </source>
</evidence>
<dbReference type="InterPro" id="IPR001937">
    <property type="entry name" value="GalP_UDPtransf1"/>
</dbReference>
<comment type="caution">
    <text evidence="12">The sequence shown here is derived from an EMBL/GenBank/DDBJ whole genome shotgun (WGS) entry which is preliminary data.</text>
</comment>
<feature type="domain" description="Galactose-1-phosphate uridyl transferase N-terminal" evidence="10">
    <location>
        <begin position="8"/>
        <end position="180"/>
    </location>
</feature>
<protein>
    <recommendedName>
        <fullName evidence="8">Galactose-1-phosphate uridylyltransferase</fullName>
        <ecNumber evidence="8">2.7.7.12</ecNumber>
    </recommendedName>
</protein>
<feature type="active site" description="Tele-UMP-histidine intermediate" evidence="9">
    <location>
        <position position="170"/>
    </location>
</feature>
<evidence type="ECO:0000256" key="8">
    <source>
        <dbReference type="NCBIfam" id="TIGR00209"/>
    </source>
</evidence>
<keyword evidence="3 12" id="KW-0808">Transferase</keyword>
<keyword evidence="7" id="KW-0119">Carbohydrate metabolism</keyword>
<evidence type="ECO:0000313" key="12">
    <source>
        <dbReference type="EMBL" id="RXJ65876.1"/>
    </source>
</evidence>
<dbReference type="GO" id="GO:0008270">
    <property type="term" value="F:zinc ion binding"/>
    <property type="evidence" value="ECO:0007669"/>
    <property type="project" value="InterPro"/>
</dbReference>
<dbReference type="InterPro" id="IPR005849">
    <property type="entry name" value="GalP_Utransf_N"/>
</dbReference>
<evidence type="ECO:0000259" key="10">
    <source>
        <dbReference type="Pfam" id="PF01087"/>
    </source>
</evidence>
<reference evidence="14 15" key="1">
    <citation type="submission" date="2017-10" db="EMBL/GenBank/DDBJ databases">
        <title>Genomics of the genus Arcobacter.</title>
        <authorList>
            <person name="Perez-Cataluna A."/>
            <person name="Figueras M.J."/>
        </authorList>
    </citation>
    <scope>NUCLEOTIDE SEQUENCE [LARGE SCALE GENOMIC DNA]</scope>
    <source>
        <strain evidence="13 14">CECT 8441</strain>
        <strain evidence="12 15">CECT 8993</strain>
    </source>
</reference>
<evidence type="ECO:0000313" key="14">
    <source>
        <dbReference type="Proteomes" id="UP000289758"/>
    </source>
</evidence>
<dbReference type="EMBL" id="PDKK01000007">
    <property type="protein sequence ID" value="RXK05127.1"/>
    <property type="molecule type" value="Genomic_DNA"/>
</dbReference>
<sequence length="338" mass="39796">MVYLGDIVSEFRYCKLRREWTLFAPERLKRPKYLNNKKEAYLGEIIHEKCPFDMGREEFTPNEITRISQDGKWKCRVVPNLYNALSIETQPVSKRDGYFEKFNGFGAHEVVIETPNHDKQIWDYDYNDLANYFTIIQERVVNLKRDSRFAFISIFKNQGEEAGASISHSHSQIMALPFLPKKIKEEIEYKKSYYSEHKRALLDDLVYEEQGYGKNIISQNSEFIIYCPYASIFPFEVKIVAKKKLSSLSEFSKSDISALCDITKEFFNKYYKALGEVAFNMIINNAPYEEYSEKTKEYYRFNIEIEPRIYKIAGFEINSLMNVNVMLPETAAKIYKDN</sequence>
<dbReference type="EMBL" id="PDKJ01000019">
    <property type="protein sequence ID" value="RXJ65876.1"/>
    <property type="molecule type" value="Genomic_DNA"/>
</dbReference>
<evidence type="ECO:0000256" key="9">
    <source>
        <dbReference type="PIRSR" id="PIRSR000808-1"/>
    </source>
</evidence>
<evidence type="ECO:0000256" key="1">
    <source>
        <dbReference type="ARBA" id="ARBA00001947"/>
    </source>
</evidence>
<keyword evidence="5" id="KW-0479">Metal-binding</keyword>
<comment type="similarity">
    <text evidence="2">Belongs to the galactose-1-phosphate uridylyltransferase type 1 family.</text>
</comment>
<dbReference type="EC" id="2.7.7.12" evidence="8"/>
<keyword evidence="4 12" id="KW-0548">Nucleotidyltransferase</keyword>
<feature type="domain" description="Galactose-1-phosphate uridyl transferase C-terminal" evidence="11">
    <location>
        <begin position="188"/>
        <end position="290"/>
    </location>
</feature>
<evidence type="ECO:0000259" key="11">
    <source>
        <dbReference type="Pfam" id="PF02744"/>
    </source>
</evidence>
<proteinExistence type="inferred from homology"/>
<evidence type="ECO:0000256" key="5">
    <source>
        <dbReference type="ARBA" id="ARBA00022723"/>
    </source>
</evidence>
<evidence type="ECO:0000256" key="4">
    <source>
        <dbReference type="ARBA" id="ARBA00022695"/>
    </source>
</evidence>
<dbReference type="GO" id="GO:0008108">
    <property type="term" value="F:UDP-glucose:hexose-1-phosphate uridylyltransferase activity"/>
    <property type="evidence" value="ECO:0007669"/>
    <property type="project" value="UniProtKB-UniRule"/>
</dbReference>
<dbReference type="NCBIfam" id="TIGR00209">
    <property type="entry name" value="galT_1"/>
    <property type="match status" value="1"/>
</dbReference>
<dbReference type="Pfam" id="PF01087">
    <property type="entry name" value="GalP_UDP_transf"/>
    <property type="match status" value="1"/>
</dbReference>
<dbReference type="Gene3D" id="3.30.428.10">
    <property type="entry name" value="HIT-like"/>
    <property type="match status" value="2"/>
</dbReference>
<evidence type="ECO:0000256" key="6">
    <source>
        <dbReference type="ARBA" id="ARBA00022833"/>
    </source>
</evidence>
<dbReference type="AlphaFoldDB" id="A0A4Q0Y6Q6"/>
<dbReference type="PANTHER" id="PTHR42763">
    <property type="entry name" value="ADP-GLUCOSE PHOSPHORYLASE"/>
    <property type="match status" value="1"/>
</dbReference>
<dbReference type="InterPro" id="IPR005850">
    <property type="entry name" value="GalP_Utransf_C"/>
</dbReference>
<organism evidence="12 15">
    <name type="scientific">Halarcobacter ebronensis</name>
    <dbReference type="NCBI Taxonomy" id="1462615"/>
    <lineage>
        <taxon>Bacteria</taxon>
        <taxon>Pseudomonadati</taxon>
        <taxon>Campylobacterota</taxon>
        <taxon>Epsilonproteobacteria</taxon>
        <taxon>Campylobacterales</taxon>
        <taxon>Arcobacteraceae</taxon>
        <taxon>Halarcobacter</taxon>
    </lineage>
</organism>
<evidence type="ECO:0000256" key="3">
    <source>
        <dbReference type="ARBA" id="ARBA00022679"/>
    </source>
</evidence>
<dbReference type="GO" id="GO:0006012">
    <property type="term" value="P:galactose metabolic process"/>
    <property type="evidence" value="ECO:0007669"/>
    <property type="project" value="UniProtKB-UniRule"/>
</dbReference>
<keyword evidence="6" id="KW-0862">Zinc</keyword>
<evidence type="ECO:0000313" key="15">
    <source>
        <dbReference type="Proteomes" id="UP000290172"/>
    </source>
</evidence>
<evidence type="ECO:0000256" key="2">
    <source>
        <dbReference type="ARBA" id="ARBA00010951"/>
    </source>
</evidence>
<accession>A0A4Q0Y6Q6</accession>
<dbReference type="Proteomes" id="UP000290172">
    <property type="component" value="Unassembled WGS sequence"/>
</dbReference>
<dbReference type="OrthoDB" id="9769064at2"/>
<evidence type="ECO:0000313" key="13">
    <source>
        <dbReference type="EMBL" id="RXK05127.1"/>
    </source>
</evidence>
<keyword evidence="14" id="KW-1185">Reference proteome</keyword>
<dbReference type="InterPro" id="IPR053177">
    <property type="entry name" value="ADP-glucose_phosphorylase"/>
</dbReference>
<dbReference type="Proteomes" id="UP000289758">
    <property type="component" value="Unassembled WGS sequence"/>
</dbReference>